<evidence type="ECO:0000256" key="1">
    <source>
        <dbReference type="ARBA" id="ARBA00022676"/>
    </source>
</evidence>
<dbReference type="KEGG" id="cof:FOZ74_12520"/>
<dbReference type="NCBIfam" id="TIGR03837">
    <property type="entry name" value="efp_Arg_rhamno"/>
    <property type="match status" value="1"/>
</dbReference>
<evidence type="ECO:0000256" key="5">
    <source>
        <dbReference type="ARBA" id="ARBA00024416"/>
    </source>
</evidence>
<gene>
    <name evidence="8" type="primary">earP</name>
    <name evidence="8" type="ORF">FOZ74_12520</name>
</gene>
<keyword evidence="1" id="KW-0328">Glycosyltransferase</keyword>
<evidence type="ECO:0000256" key="7">
    <source>
        <dbReference type="ARBA" id="ARBA00048472"/>
    </source>
</evidence>
<keyword evidence="8" id="KW-0251">Elongation factor</keyword>
<comment type="function">
    <text evidence="3">Protein-arginine rhamnosyltransferase that catalyzes the transfer of a single rhamnose to elongation factor P (EF-P) on 'Lys-32', a modification required for EF-P-dependent rescue of polyproline stalled ribosomes.</text>
</comment>
<accession>A0A5B8RYL3</accession>
<dbReference type="AlphaFoldDB" id="A0A5B8RYL3"/>
<evidence type="ECO:0000256" key="4">
    <source>
        <dbReference type="ARBA" id="ARBA00024346"/>
    </source>
</evidence>
<dbReference type="GO" id="GO:0003746">
    <property type="term" value="F:translation elongation factor activity"/>
    <property type="evidence" value="ECO:0007669"/>
    <property type="project" value="UniProtKB-KW"/>
</dbReference>
<keyword evidence="8" id="KW-0648">Protein biosynthesis</keyword>
<dbReference type="InterPro" id="IPR016633">
    <property type="entry name" value="EarP"/>
</dbReference>
<sequence length="354" mass="39182">MAERWDIFCRVIDNWGDIGVCWRLASVLAGEGLQVRLWTDDASALAWMAPAGCPGVQIHPWPAAVPAGGPADVVIETFGCDLPPAYIGAMAAMARPPVWVNLEYLSAEDYVQHSHRLPSPIFSGPGAGLTRWYFYPGFSADTGGLLRERDLCQRQRAFDRTAWRRRHGIADGHMAVSLFCYEPPALDAWLQALAGTKRAHLLLTPGRASAAFAHWHAQQSAPPGGQLAFSHLAACSQTDFDELLWASDFNCVRGEDSLVRALWAGKPLLWQIYPQDDGAHHAKLDAFLDWLQAPASLRRLHHAWNGMAAAAQLPDPGDGALWHEWSGCVLRARERLWAQPDLLSELRRFVNEKS</sequence>
<evidence type="ECO:0000313" key="9">
    <source>
        <dbReference type="Proteomes" id="UP000321199"/>
    </source>
</evidence>
<protein>
    <recommendedName>
        <fullName evidence="5">Protein-arginine rhamnosyltransferase</fullName>
    </recommendedName>
    <alternativeName>
        <fullName evidence="6">EF-P arginine rhamnosyltransferase</fullName>
    </alternativeName>
</protein>
<dbReference type="GO" id="GO:0106361">
    <property type="term" value="F:protein-arginine rhamnosyltransferase activity"/>
    <property type="evidence" value="ECO:0007669"/>
    <property type="project" value="InterPro"/>
</dbReference>
<name>A0A5B8RYL3_9BURK</name>
<evidence type="ECO:0000313" key="8">
    <source>
        <dbReference type="EMBL" id="QEA13788.1"/>
    </source>
</evidence>
<comment type="similarity">
    <text evidence="4">Belongs to the glycosyltransferase 104 family.</text>
</comment>
<dbReference type="EMBL" id="CP042344">
    <property type="protein sequence ID" value="QEA13788.1"/>
    <property type="molecule type" value="Genomic_DNA"/>
</dbReference>
<dbReference type="PIRSF" id="PIRSF015557">
    <property type="entry name" value="UCP015557"/>
    <property type="match status" value="1"/>
</dbReference>
<evidence type="ECO:0000256" key="3">
    <source>
        <dbReference type="ARBA" id="ARBA00024303"/>
    </source>
</evidence>
<proteinExistence type="inferred from homology"/>
<keyword evidence="9" id="KW-1185">Reference proteome</keyword>
<dbReference type="RefSeq" id="WP_146913382.1">
    <property type="nucleotide sequence ID" value="NZ_CP042344.1"/>
</dbReference>
<evidence type="ECO:0000256" key="6">
    <source>
        <dbReference type="ARBA" id="ARBA00030025"/>
    </source>
</evidence>
<dbReference type="Pfam" id="PF10093">
    <property type="entry name" value="EarP"/>
    <property type="match status" value="1"/>
</dbReference>
<dbReference type="OrthoDB" id="209085at2"/>
<evidence type="ECO:0000256" key="2">
    <source>
        <dbReference type="ARBA" id="ARBA00022679"/>
    </source>
</evidence>
<dbReference type="Proteomes" id="UP000321199">
    <property type="component" value="Chromosome"/>
</dbReference>
<keyword evidence="2 8" id="KW-0808">Transferase</keyword>
<reference evidence="8 9" key="1">
    <citation type="submission" date="2019-07" db="EMBL/GenBank/DDBJ databases">
        <title>Complete genome sequence of Comamonas sp. NLF 7-7 isolated from livestock.</title>
        <authorList>
            <person name="Kim D.H."/>
            <person name="Kim J.G."/>
        </authorList>
    </citation>
    <scope>NUCLEOTIDE SEQUENCE [LARGE SCALE GENOMIC DNA]</scope>
    <source>
        <strain evidence="8 9">NLF 7-7</strain>
    </source>
</reference>
<comment type="catalytic activity">
    <reaction evidence="7">
        <text>dTDP-beta-L-rhamnose + L-arginyl-[protein] = N(omega)-(alpha-L-rhamnosyl)-L-arginyl-[protein] + dTDP + H(+)</text>
        <dbReference type="Rhea" id="RHEA:66692"/>
        <dbReference type="Rhea" id="RHEA-COMP:10532"/>
        <dbReference type="Rhea" id="RHEA-COMP:17096"/>
        <dbReference type="ChEBI" id="CHEBI:15378"/>
        <dbReference type="ChEBI" id="CHEBI:29965"/>
        <dbReference type="ChEBI" id="CHEBI:57510"/>
        <dbReference type="ChEBI" id="CHEBI:58369"/>
        <dbReference type="ChEBI" id="CHEBI:167445"/>
    </reaction>
    <physiologicalReaction direction="left-to-right" evidence="7">
        <dbReference type="Rhea" id="RHEA:66693"/>
    </physiologicalReaction>
</comment>
<organism evidence="8 9">
    <name type="scientific">Comamonas flocculans</name>
    <dbReference type="NCBI Taxonomy" id="2597701"/>
    <lineage>
        <taxon>Bacteria</taxon>
        <taxon>Pseudomonadati</taxon>
        <taxon>Pseudomonadota</taxon>
        <taxon>Betaproteobacteria</taxon>
        <taxon>Burkholderiales</taxon>
        <taxon>Comamonadaceae</taxon>
        <taxon>Comamonas</taxon>
    </lineage>
</organism>